<evidence type="ECO:0000313" key="5">
    <source>
        <dbReference type="Proteomes" id="UP000184368"/>
    </source>
</evidence>
<dbReference type="AlphaFoldDB" id="A0A1M4Y0P8"/>
<dbReference type="GO" id="GO:0016020">
    <property type="term" value="C:membrane"/>
    <property type="evidence" value="ECO:0007669"/>
    <property type="project" value="TreeGrafter"/>
</dbReference>
<name>A0A1M4Y0P8_9BACT</name>
<dbReference type="Gene3D" id="3.40.50.12780">
    <property type="entry name" value="N-terminal domain of ligase-like"/>
    <property type="match status" value="1"/>
</dbReference>
<dbReference type="PANTHER" id="PTHR43272">
    <property type="entry name" value="LONG-CHAIN-FATTY-ACID--COA LIGASE"/>
    <property type="match status" value="1"/>
</dbReference>
<keyword evidence="5" id="KW-1185">Reference proteome</keyword>
<dbReference type="InterPro" id="IPR042099">
    <property type="entry name" value="ANL_N_sf"/>
</dbReference>
<dbReference type="GO" id="GO:0004467">
    <property type="term" value="F:long-chain fatty acid-CoA ligase activity"/>
    <property type="evidence" value="ECO:0007669"/>
    <property type="project" value="TreeGrafter"/>
</dbReference>
<feature type="domain" description="AMP-dependent synthetase/ligase" evidence="3">
    <location>
        <begin position="23"/>
        <end position="426"/>
    </location>
</feature>
<dbReference type="STRING" id="1302690.BUE76_14720"/>
<dbReference type="RefSeq" id="WP_073041568.1">
    <property type="nucleotide sequence ID" value="NZ_FQUO01000004.1"/>
</dbReference>
<dbReference type="InterPro" id="IPR020459">
    <property type="entry name" value="AMP-binding"/>
</dbReference>
<sequence length="597" mass="66345">MAYSEPTRLFDLVDYQLARFPLPDMLAAVEEGSWRRYATQEVKDTAQQLAAAFHHCGIGWQDGTSEGRNKVAVISGNRPEWIILDLAVQQAGAVLVPIYPTVHAAELQYILDHAGVSILFVENNVLAQKAAALMPMLPGLKSIYTFEKTGSFRHWQYLLEKHTPADIAAVQDISRSIQPTDLATIIYTSGTTGTPKGVMLSHRNILSDVISCHPLVADVGIEGDKVLSFLPLNHAFERCANYLYFYSGASVYYAQSTATIAEDLRYVQPVLFTTVPRLLEKVYETILSKGAQLTGIKKNLFDWSVRLAEQYEINTSLPLTYRAQLALADKLIFNKWRAAMGGRVKAVITGAAACQVKLLRSFSAAGIVIMEGYGLTEAAPVVSGNRYPAKGRKFGTVGPPLENIEVDFAADGELLIKGANVMMGYYKKPDQTAEVLRDGWLYTGDIAVLEEGKFLKITDRKKELFKTSGGKYVAPQPIENSMVQSRWIEQMMVTGAGEKFVSALIVPAFNAIKEWYAAKGQSYPGNDVAVKDEAIHKIIQKEVQQFNQHFNPVEQVKKFLLLPSEWTIETGELTHTLKLKRRQILEKYGHLVAQLYA</sequence>
<organism evidence="4 5">
    <name type="scientific">Cnuella takakiae</name>
    <dbReference type="NCBI Taxonomy" id="1302690"/>
    <lineage>
        <taxon>Bacteria</taxon>
        <taxon>Pseudomonadati</taxon>
        <taxon>Bacteroidota</taxon>
        <taxon>Chitinophagia</taxon>
        <taxon>Chitinophagales</taxon>
        <taxon>Chitinophagaceae</taxon>
        <taxon>Cnuella</taxon>
    </lineage>
</organism>
<dbReference type="PRINTS" id="PR00154">
    <property type="entry name" value="AMPBINDING"/>
</dbReference>
<dbReference type="GO" id="GO:0005524">
    <property type="term" value="F:ATP binding"/>
    <property type="evidence" value="ECO:0007669"/>
    <property type="project" value="UniProtKB-KW"/>
</dbReference>
<accession>A0A1M4Y0P8</accession>
<keyword evidence="1" id="KW-0547">Nucleotide-binding</keyword>
<dbReference type="PANTHER" id="PTHR43272:SF33">
    <property type="entry name" value="AMP-BINDING DOMAIN-CONTAINING PROTEIN-RELATED"/>
    <property type="match status" value="1"/>
</dbReference>
<gene>
    <name evidence="4" type="ORF">SAMN05444008_104109</name>
</gene>
<evidence type="ECO:0000256" key="2">
    <source>
        <dbReference type="ARBA" id="ARBA00022840"/>
    </source>
</evidence>
<evidence type="ECO:0000256" key="1">
    <source>
        <dbReference type="ARBA" id="ARBA00022741"/>
    </source>
</evidence>
<dbReference type="Pfam" id="PF00501">
    <property type="entry name" value="AMP-binding"/>
    <property type="match status" value="1"/>
</dbReference>
<dbReference type="InterPro" id="IPR020845">
    <property type="entry name" value="AMP-binding_CS"/>
</dbReference>
<dbReference type="InterPro" id="IPR000873">
    <property type="entry name" value="AMP-dep_synth/lig_dom"/>
</dbReference>
<dbReference type="EMBL" id="FQUO01000004">
    <property type="protein sequence ID" value="SHE99268.1"/>
    <property type="molecule type" value="Genomic_DNA"/>
</dbReference>
<dbReference type="OrthoDB" id="9778383at2"/>
<proteinExistence type="predicted"/>
<reference evidence="4 5" key="1">
    <citation type="submission" date="2016-11" db="EMBL/GenBank/DDBJ databases">
        <authorList>
            <person name="Jaros S."/>
            <person name="Januszkiewicz K."/>
            <person name="Wedrychowicz H."/>
        </authorList>
    </citation>
    <scope>NUCLEOTIDE SEQUENCE [LARGE SCALE GENOMIC DNA]</scope>
    <source>
        <strain evidence="4 5">DSM 26897</strain>
    </source>
</reference>
<evidence type="ECO:0000313" key="4">
    <source>
        <dbReference type="EMBL" id="SHE99268.1"/>
    </source>
</evidence>
<protein>
    <submittedName>
        <fullName evidence="4">Long-chain acyl-CoA synthetase</fullName>
    </submittedName>
</protein>
<dbReference type="PROSITE" id="PS00455">
    <property type="entry name" value="AMP_BINDING"/>
    <property type="match status" value="1"/>
</dbReference>
<evidence type="ECO:0000259" key="3">
    <source>
        <dbReference type="Pfam" id="PF00501"/>
    </source>
</evidence>
<dbReference type="CDD" id="cd05907">
    <property type="entry name" value="VL_LC_FACS_like"/>
    <property type="match status" value="1"/>
</dbReference>
<keyword evidence="2" id="KW-0067">ATP-binding</keyword>
<dbReference type="SUPFAM" id="SSF56801">
    <property type="entry name" value="Acetyl-CoA synthetase-like"/>
    <property type="match status" value="1"/>
</dbReference>
<dbReference type="Pfam" id="PF23562">
    <property type="entry name" value="AMP-binding_C_3"/>
    <property type="match status" value="1"/>
</dbReference>
<dbReference type="Proteomes" id="UP000184368">
    <property type="component" value="Unassembled WGS sequence"/>
</dbReference>